<comment type="caution">
    <text evidence="2">The sequence shown here is derived from an EMBL/GenBank/DDBJ whole genome shotgun (WGS) entry which is preliminary data.</text>
</comment>
<evidence type="ECO:0000256" key="1">
    <source>
        <dbReference type="SAM" id="MobiDB-lite"/>
    </source>
</evidence>
<feature type="compositionally biased region" description="Acidic residues" evidence="1">
    <location>
        <begin position="958"/>
        <end position="970"/>
    </location>
</feature>
<evidence type="ECO:0000313" key="2">
    <source>
        <dbReference type="EMBL" id="ORY19354.1"/>
    </source>
</evidence>
<gene>
    <name evidence="2" type="ORF">LY90DRAFT_435202</name>
</gene>
<dbReference type="EMBL" id="MCOG01000312">
    <property type="protein sequence ID" value="ORY19354.1"/>
    <property type="molecule type" value="Genomic_DNA"/>
</dbReference>
<proteinExistence type="predicted"/>
<reference evidence="2 3" key="1">
    <citation type="submission" date="2016-08" db="EMBL/GenBank/DDBJ databases">
        <title>A Parts List for Fungal Cellulosomes Revealed by Comparative Genomics.</title>
        <authorList>
            <consortium name="DOE Joint Genome Institute"/>
            <person name="Haitjema C.H."/>
            <person name="Gilmore S.P."/>
            <person name="Henske J.K."/>
            <person name="Solomon K.V."/>
            <person name="De Groot R."/>
            <person name="Kuo A."/>
            <person name="Mondo S.J."/>
            <person name="Salamov A.A."/>
            <person name="Labutti K."/>
            <person name="Zhao Z."/>
            <person name="Chiniquy J."/>
            <person name="Barry K."/>
            <person name="Brewer H.M."/>
            <person name="Purvine S.O."/>
            <person name="Wright A.T."/>
            <person name="Boxma B."/>
            <person name="Van Alen T."/>
            <person name="Hackstein J.H."/>
            <person name="Baker S.E."/>
            <person name="Grigoriev I.V."/>
            <person name="O'Malley M.A."/>
        </authorList>
    </citation>
    <scope>NUCLEOTIDE SEQUENCE [LARGE SCALE GENOMIC DNA]</scope>
    <source>
        <strain evidence="2 3">G1</strain>
    </source>
</reference>
<sequence length="1189" mass="134128">MKSVINKCTSTRKNSCQNTRDKQTIKAGEICVVVEGDYKGLYLAIDDIEKSSSSSKINCIRYDDDKSIYYDDDDYRSTYSFLGNNPILFAGMYHSKLLSKVSKNYITLFDDSYDGYYIIDNTEKKLITSTNGVQATAYKCGNVYDVYTTDDNGHTKGEKIEGSDRYECNTVAAGSTNKYYYDSKGNNVLFKSGKWNVENKKGNYYFYNEDRLSATINKTKKDNVSVETPDDIVYAYYSGNDGYYISSSNLDSSKVIIVNKDNGKREIVMNYNKCVITGNQCKPEKNDMVFSTGDVCYSGGKLYVVEVQEGETSDSSKTMCYSGSTTTIKYRLVDDELYRLDGTSVQILTKGIYVLNSSWEEYSTTYPEIPPIVIDCDTSDCAKVEGLDIDQDVIINAAGTGVNRIMKYYPETNKFININKEGYYFFNSEGYIDESSYFSNAYYLTSNGELKLVGKCKNDNENYCLYDTNYENAVKFEYTLDNIYVNSVKEGTFIRYGSMYIDESISYDATNEKIVYNTFSGNDNGEDVFVFINGELFKIHPQYMEAVGKGLYVLQGSSPFINTEWTEITSDEELCYYTGSYCDSNIINEFKEQQYSINSATKKTSIVEYDHENQKWRMVTEDGIYFFFEDGYSITESNRRIWKVYEIVDGEVIDITESENRIGYYKYDELMIESNNTDGWEDAVKISNNVDVNDRRMCSSYELDETIDSTKLCYDDELGLCIPKSELSNDTIDSINCIFSYDQTEYYFLVGEKLYSISGQAFKNIKKNGLYVVGKNNKVYGSSLENKANAYRCENGVCKLEENLTTGYYLNMADDAQEQPTILYFNVESKTWRTTTVEGNYFFNGMGEAAVDGDDIKYAYRVENGGEVIRSIINQTVKGVFINQSNENGNVIVEYKTKWQKAKEIPECTIGEDGRTITSEATLRTGDICVDGKSLIFITRGVTVTERKREETDGTINETEENPVEEDEEEVEPIIEEGAVIGISTSEDTIKYGFDAVEKTIVKMESDNIYKLSLNGYVVIGKSDSLAVESEEPVSAYVYKCSKGVCNEANPSANALVVNVIAEEHPLLKVNDNGKWSVVGEAGYYFFGTNYDVLAENGIVGNAIEVEVKENGKITQIDISNSKKLGIYVNKAAGTQMVVSNDEYFWSKGIATKKCTANEVKDEKGKACRTTDAKLTLQAGGCCIADDEF</sequence>
<dbReference type="STRING" id="1754190.A0A1Y2AA69"/>
<feature type="region of interest" description="Disordered" evidence="1">
    <location>
        <begin position="948"/>
        <end position="970"/>
    </location>
</feature>
<keyword evidence="3" id="KW-1185">Reference proteome</keyword>
<feature type="non-terminal residue" evidence="2">
    <location>
        <position position="1189"/>
    </location>
</feature>
<dbReference type="OrthoDB" id="2177525at2759"/>
<dbReference type="AlphaFoldDB" id="A0A1Y2AA69"/>
<dbReference type="Proteomes" id="UP000193920">
    <property type="component" value="Unassembled WGS sequence"/>
</dbReference>
<protein>
    <submittedName>
        <fullName evidence="2">Uncharacterized protein</fullName>
    </submittedName>
</protein>
<organism evidence="2 3">
    <name type="scientific">Neocallimastix californiae</name>
    <dbReference type="NCBI Taxonomy" id="1754190"/>
    <lineage>
        <taxon>Eukaryota</taxon>
        <taxon>Fungi</taxon>
        <taxon>Fungi incertae sedis</taxon>
        <taxon>Chytridiomycota</taxon>
        <taxon>Chytridiomycota incertae sedis</taxon>
        <taxon>Neocallimastigomycetes</taxon>
        <taxon>Neocallimastigales</taxon>
        <taxon>Neocallimastigaceae</taxon>
        <taxon>Neocallimastix</taxon>
    </lineage>
</organism>
<name>A0A1Y2AA69_9FUNG</name>
<accession>A0A1Y2AA69</accession>
<evidence type="ECO:0000313" key="3">
    <source>
        <dbReference type="Proteomes" id="UP000193920"/>
    </source>
</evidence>